<accession>A0A443L543</accession>
<gene>
    <name evidence="2" type="ORF">EOW65_19160</name>
</gene>
<name>A0A443L543_9RHOB</name>
<evidence type="ECO:0000259" key="1">
    <source>
        <dbReference type="Pfam" id="PF04230"/>
    </source>
</evidence>
<dbReference type="Proteomes" id="UP000286594">
    <property type="component" value="Unassembled WGS sequence"/>
</dbReference>
<protein>
    <submittedName>
        <fullName evidence="2">Polysaccharide pyruvyl transferase family protein</fullName>
    </submittedName>
</protein>
<evidence type="ECO:0000313" key="2">
    <source>
        <dbReference type="EMBL" id="RWR44286.1"/>
    </source>
</evidence>
<sequence length="370" mass="41086">MVQSGPRGRVGILTLQLSTNYGGILQMLALHDAIKQQGGEPVLLDKHARHETLKTRISPVLARIPLQDLRGIRSKAMAASEHRRFFESRVAQISRPVRSGRDIEAEIARLGLSTVVVGSDQVWRMDYQKDGSELNYFLNFGGDALRRVAYAASFGHGHWAFPARSEEIRACLSRFDAISVREQSGQTICSEVFGREDTRFVLDPTLLHEAEYYRDMMGAGPKQGPCVLVYVLDRQKEARDLAAKIAAQRGNLPVRVLSPSARAFTNIPDWLSAFENAEFVVTDSYHGTIFSIIFQRPFLTLLNSQRGLDRFTSLFDSLGLSGHGLTDWDGTFPPVASQNPDYEVISAKISRLRTTSCAFLGNALAAAEKK</sequence>
<organism evidence="2 3">
    <name type="scientific">Paenirhodobacter ferrireducens</name>
    <dbReference type="NCBI Taxonomy" id="1215032"/>
    <lineage>
        <taxon>Bacteria</taxon>
        <taxon>Pseudomonadati</taxon>
        <taxon>Pseudomonadota</taxon>
        <taxon>Alphaproteobacteria</taxon>
        <taxon>Rhodobacterales</taxon>
        <taxon>Rhodobacter group</taxon>
        <taxon>Paenirhodobacter</taxon>
    </lineage>
</organism>
<keyword evidence="3" id="KW-1185">Reference proteome</keyword>
<comment type="caution">
    <text evidence="2">The sequence shown here is derived from an EMBL/GenBank/DDBJ whole genome shotgun (WGS) entry which is preliminary data.</text>
</comment>
<dbReference type="EMBL" id="SAVB01000033">
    <property type="protein sequence ID" value="RWR44286.1"/>
    <property type="molecule type" value="Genomic_DNA"/>
</dbReference>
<reference evidence="2 3" key="1">
    <citation type="submission" date="2019-01" db="EMBL/GenBank/DDBJ databases">
        <title>Sinorhodobacter populi sp. nov. isolated from the symptomatic bark tissue of Populus euramericana canker.</title>
        <authorList>
            <person name="Xu G."/>
        </authorList>
    </citation>
    <scope>NUCLEOTIDE SEQUENCE [LARGE SCALE GENOMIC DNA]</scope>
    <source>
        <strain evidence="2 3">CCTCC AB2012026</strain>
    </source>
</reference>
<dbReference type="InterPro" id="IPR007345">
    <property type="entry name" value="Polysacch_pyruvyl_Trfase"/>
</dbReference>
<dbReference type="AlphaFoldDB" id="A0A443L543"/>
<dbReference type="GO" id="GO:0016740">
    <property type="term" value="F:transferase activity"/>
    <property type="evidence" value="ECO:0007669"/>
    <property type="project" value="UniProtKB-KW"/>
</dbReference>
<dbReference type="RefSeq" id="WP_128152188.1">
    <property type="nucleotide sequence ID" value="NZ_SAVB01000033.1"/>
</dbReference>
<dbReference type="OrthoDB" id="9799278at2"/>
<feature type="domain" description="Polysaccharide pyruvyl transferase" evidence="1">
    <location>
        <begin position="20"/>
        <end position="304"/>
    </location>
</feature>
<evidence type="ECO:0000313" key="3">
    <source>
        <dbReference type="Proteomes" id="UP000286594"/>
    </source>
</evidence>
<keyword evidence="2" id="KW-0808">Transferase</keyword>
<dbReference type="Pfam" id="PF04230">
    <property type="entry name" value="PS_pyruv_trans"/>
    <property type="match status" value="1"/>
</dbReference>
<proteinExistence type="predicted"/>